<dbReference type="AlphaFoldDB" id="A0AAD8H2N5"/>
<comment type="caution">
    <text evidence="1">The sequence shown here is derived from an EMBL/GenBank/DDBJ whole genome shotgun (WGS) entry which is preliminary data.</text>
</comment>
<accession>A0AAD8H2N5</accession>
<reference evidence="1" key="1">
    <citation type="submission" date="2023-02" db="EMBL/GenBank/DDBJ databases">
        <title>Genome of toxic invasive species Heracleum sosnowskyi carries increased number of genes despite the absence of recent whole-genome duplications.</title>
        <authorList>
            <person name="Schelkunov M."/>
            <person name="Shtratnikova V."/>
            <person name="Makarenko M."/>
            <person name="Klepikova A."/>
            <person name="Omelchenko D."/>
            <person name="Novikova G."/>
            <person name="Obukhova E."/>
            <person name="Bogdanov V."/>
            <person name="Penin A."/>
            <person name="Logacheva M."/>
        </authorList>
    </citation>
    <scope>NUCLEOTIDE SEQUENCE</scope>
    <source>
        <strain evidence="1">Hsosn_3</strain>
        <tissue evidence="1">Leaf</tissue>
    </source>
</reference>
<gene>
    <name evidence="1" type="ORF">POM88_051662</name>
</gene>
<proteinExistence type="predicted"/>
<evidence type="ECO:0000313" key="1">
    <source>
        <dbReference type="EMBL" id="KAK1358406.1"/>
    </source>
</evidence>
<protein>
    <submittedName>
        <fullName evidence="1">Uncharacterized protein</fullName>
    </submittedName>
</protein>
<dbReference type="Proteomes" id="UP001237642">
    <property type="component" value="Unassembled WGS sequence"/>
</dbReference>
<reference evidence="1" key="2">
    <citation type="submission" date="2023-05" db="EMBL/GenBank/DDBJ databases">
        <authorList>
            <person name="Schelkunov M.I."/>
        </authorList>
    </citation>
    <scope>NUCLEOTIDE SEQUENCE</scope>
    <source>
        <strain evidence="1">Hsosn_3</strain>
        <tissue evidence="1">Leaf</tissue>
    </source>
</reference>
<organism evidence="1 2">
    <name type="scientific">Heracleum sosnowskyi</name>
    <dbReference type="NCBI Taxonomy" id="360622"/>
    <lineage>
        <taxon>Eukaryota</taxon>
        <taxon>Viridiplantae</taxon>
        <taxon>Streptophyta</taxon>
        <taxon>Embryophyta</taxon>
        <taxon>Tracheophyta</taxon>
        <taxon>Spermatophyta</taxon>
        <taxon>Magnoliopsida</taxon>
        <taxon>eudicotyledons</taxon>
        <taxon>Gunneridae</taxon>
        <taxon>Pentapetalae</taxon>
        <taxon>asterids</taxon>
        <taxon>campanulids</taxon>
        <taxon>Apiales</taxon>
        <taxon>Apiaceae</taxon>
        <taxon>Apioideae</taxon>
        <taxon>apioid superclade</taxon>
        <taxon>Tordylieae</taxon>
        <taxon>Tordyliinae</taxon>
        <taxon>Heracleum</taxon>
    </lineage>
</organism>
<keyword evidence="2" id="KW-1185">Reference proteome</keyword>
<dbReference type="EMBL" id="JAUIZM010000011">
    <property type="protein sequence ID" value="KAK1358406.1"/>
    <property type="molecule type" value="Genomic_DNA"/>
</dbReference>
<name>A0AAD8H2N5_9APIA</name>
<evidence type="ECO:0000313" key="2">
    <source>
        <dbReference type="Proteomes" id="UP001237642"/>
    </source>
</evidence>
<sequence length="223" mass="26296">MAKGERREPLGDSREILNSRLNSYQVKPFWIEKRNVKEDIAMISKDDVKAIKEKVLKYGKLIEKDVVKALERGNEDFIRYAYNRLRRLEKLIDKELLDKALMGDEEAMEKARWTLLMSNWKGPIVKWKEENLQEEALKKDILLQDLLKTQYHWIDQNTKKSLLNQEEDAVEMALNQIHFNSLGKGMERVRDKNSQPSYAEIVLKGKGEDDGWRRVTYKKKQSA</sequence>